<gene>
    <name evidence="3" type="ORF">NHP164001_04750</name>
</gene>
<dbReference type="CDD" id="cd11301">
    <property type="entry name" value="Fut1_Fut2_like"/>
    <property type="match status" value="1"/>
</dbReference>
<reference evidence="3 4" key="1">
    <citation type="submission" date="2024-06" db="EMBL/GenBank/DDBJ databases">
        <title>Draft genome sequence of Helicobacter trogontum NHP16-4001.</title>
        <authorList>
            <person name="Rimbara E."/>
            <person name="Suzuki M."/>
        </authorList>
    </citation>
    <scope>NUCLEOTIDE SEQUENCE [LARGE SCALE GENOMIC DNA]</scope>
    <source>
        <strain evidence="3 4">NHP16-4001</strain>
    </source>
</reference>
<comment type="caution">
    <text evidence="3">The sequence shown here is derived from an EMBL/GenBank/DDBJ whole genome shotgun (WGS) entry which is preliminary data.</text>
</comment>
<name>A0ABQ0D2B9_9HELI</name>
<evidence type="ECO:0000313" key="3">
    <source>
        <dbReference type="EMBL" id="GAB0172462.1"/>
    </source>
</evidence>
<organism evidence="3 4">
    <name type="scientific">Helicobacter trogontum</name>
    <dbReference type="NCBI Taxonomy" id="50960"/>
    <lineage>
        <taxon>Bacteria</taxon>
        <taxon>Pseudomonadati</taxon>
        <taxon>Campylobacterota</taxon>
        <taxon>Epsilonproteobacteria</taxon>
        <taxon>Campylobacterales</taxon>
        <taxon>Helicobacteraceae</taxon>
        <taxon>Helicobacter</taxon>
    </lineage>
</organism>
<dbReference type="PANTHER" id="PTHR11927">
    <property type="entry name" value="GALACTOSIDE 2-L-FUCOSYLTRANSFERASE"/>
    <property type="match status" value="1"/>
</dbReference>
<dbReference type="Gene3D" id="3.40.50.11350">
    <property type="match status" value="1"/>
</dbReference>
<evidence type="ECO:0000256" key="2">
    <source>
        <dbReference type="ARBA" id="ARBA00022679"/>
    </source>
</evidence>
<evidence type="ECO:0000256" key="1">
    <source>
        <dbReference type="ARBA" id="ARBA00022676"/>
    </source>
</evidence>
<dbReference type="RefSeq" id="WP_278872469.1">
    <property type="nucleotide sequence ID" value="NZ_BAAFHN010000006.1"/>
</dbReference>
<dbReference type="InterPro" id="IPR002516">
    <property type="entry name" value="Glyco_trans_11"/>
</dbReference>
<evidence type="ECO:0008006" key="5">
    <source>
        <dbReference type="Google" id="ProtNLM"/>
    </source>
</evidence>
<accession>A0ABQ0D2B9</accession>
<keyword evidence="4" id="KW-1185">Reference proteome</keyword>
<sequence length="327" mass="37793">MEDNLIIIRVDGGIASQISFVALGKAFEERGYKVKYDLSWFETAGRGFYNTTNGYDKTYDLNFDMLKAFPRLDIEIASKDEIKHYSQCFFADSNEILRHSPPLYVGGYLGRHYDVYFAECFAKYFSPKETQQESTPFYALLQEILNTKSCGIHVRRGDLSQNHAVYGEPTSSTYFKRVIQLVSQMLPESIYYLFSDDTAWVRENIAPLLEGKRFKICDINTPEQGYLDLYLLSRCQVIVASQGSLGVYAKMLSPHNALLISPRVRNVFFEMENIMLVNWGERVQVMNPCSSESLPSTHCQNVTLRYKFFLYLYNRLRSKLLRKGVIQ</sequence>
<dbReference type="Pfam" id="PF01531">
    <property type="entry name" value="Glyco_transf_11"/>
    <property type="match status" value="1"/>
</dbReference>
<dbReference type="Proteomes" id="UP001562457">
    <property type="component" value="Unassembled WGS sequence"/>
</dbReference>
<keyword evidence="2" id="KW-0808">Transferase</keyword>
<evidence type="ECO:0000313" key="4">
    <source>
        <dbReference type="Proteomes" id="UP001562457"/>
    </source>
</evidence>
<keyword evidence="1" id="KW-0328">Glycosyltransferase</keyword>
<dbReference type="EMBL" id="BAAFHN010000006">
    <property type="protein sequence ID" value="GAB0172462.1"/>
    <property type="molecule type" value="Genomic_DNA"/>
</dbReference>
<dbReference type="PANTHER" id="PTHR11927:SF9">
    <property type="entry name" value="L-FUCOSYLTRANSFERASE"/>
    <property type="match status" value="1"/>
</dbReference>
<protein>
    <recommendedName>
        <fullName evidence="5">Alpha-1,2-fucosyltransferase</fullName>
    </recommendedName>
</protein>
<proteinExistence type="predicted"/>